<sequence length="109" mass="11737">MVHTEWAENRQPRGGVARRGNDFFSNFSGPMVLREMGSRKLGSPKTDISPEIALPRSGEGLNFLSREATAGKGLLRGKGQSKRDLTGKSATTRSGNLAGKIFICSRLGC</sequence>
<evidence type="ECO:0000256" key="1">
    <source>
        <dbReference type="SAM" id="MobiDB-lite"/>
    </source>
</evidence>
<organism evidence="2 3">
    <name type="scientific">Abeliophyllum distichum</name>
    <dbReference type="NCBI Taxonomy" id="126358"/>
    <lineage>
        <taxon>Eukaryota</taxon>
        <taxon>Viridiplantae</taxon>
        <taxon>Streptophyta</taxon>
        <taxon>Embryophyta</taxon>
        <taxon>Tracheophyta</taxon>
        <taxon>Spermatophyta</taxon>
        <taxon>Magnoliopsida</taxon>
        <taxon>eudicotyledons</taxon>
        <taxon>Gunneridae</taxon>
        <taxon>Pentapetalae</taxon>
        <taxon>asterids</taxon>
        <taxon>lamiids</taxon>
        <taxon>Lamiales</taxon>
        <taxon>Oleaceae</taxon>
        <taxon>Forsythieae</taxon>
        <taxon>Abeliophyllum</taxon>
    </lineage>
</organism>
<dbReference type="AlphaFoldDB" id="A0ABD1QTJ3"/>
<evidence type="ECO:0000313" key="2">
    <source>
        <dbReference type="EMBL" id="KAL2479488.1"/>
    </source>
</evidence>
<keyword evidence="3" id="KW-1185">Reference proteome</keyword>
<reference evidence="3" key="1">
    <citation type="submission" date="2024-07" db="EMBL/GenBank/DDBJ databases">
        <title>Two chromosome-level genome assemblies of Korean endemic species Abeliophyllum distichum and Forsythia ovata (Oleaceae).</title>
        <authorList>
            <person name="Jang H."/>
        </authorList>
    </citation>
    <scope>NUCLEOTIDE SEQUENCE [LARGE SCALE GENOMIC DNA]</scope>
</reference>
<feature type="region of interest" description="Disordered" evidence="1">
    <location>
        <begin position="1"/>
        <end position="21"/>
    </location>
</feature>
<protein>
    <submittedName>
        <fullName evidence="2">Uncharacterized protein</fullName>
    </submittedName>
</protein>
<comment type="caution">
    <text evidence="2">The sequence shown here is derived from an EMBL/GenBank/DDBJ whole genome shotgun (WGS) entry which is preliminary data.</text>
</comment>
<dbReference type="EMBL" id="JBFOLK010000010">
    <property type="protein sequence ID" value="KAL2479488.1"/>
    <property type="molecule type" value="Genomic_DNA"/>
</dbReference>
<dbReference type="Proteomes" id="UP001604336">
    <property type="component" value="Unassembled WGS sequence"/>
</dbReference>
<accession>A0ABD1QTJ3</accession>
<feature type="compositionally biased region" description="Basic and acidic residues" evidence="1">
    <location>
        <begin position="1"/>
        <end position="11"/>
    </location>
</feature>
<name>A0ABD1QTJ3_9LAMI</name>
<gene>
    <name evidence="2" type="ORF">Adt_32454</name>
</gene>
<feature type="region of interest" description="Disordered" evidence="1">
    <location>
        <begin position="72"/>
        <end position="93"/>
    </location>
</feature>
<proteinExistence type="predicted"/>
<evidence type="ECO:0000313" key="3">
    <source>
        <dbReference type="Proteomes" id="UP001604336"/>
    </source>
</evidence>